<name>A0A507D9U2_9FUNG</name>
<feature type="compositionally biased region" description="Polar residues" evidence="1">
    <location>
        <begin position="1178"/>
        <end position="1187"/>
    </location>
</feature>
<organism evidence="3 4">
    <name type="scientific">Synchytrium endobioticum</name>
    <dbReference type="NCBI Taxonomy" id="286115"/>
    <lineage>
        <taxon>Eukaryota</taxon>
        <taxon>Fungi</taxon>
        <taxon>Fungi incertae sedis</taxon>
        <taxon>Chytridiomycota</taxon>
        <taxon>Chytridiomycota incertae sedis</taxon>
        <taxon>Chytridiomycetes</taxon>
        <taxon>Synchytriales</taxon>
        <taxon>Synchytriaceae</taxon>
        <taxon>Synchytrium</taxon>
    </lineage>
</organism>
<dbReference type="CDD" id="cd07440">
    <property type="entry name" value="RGS"/>
    <property type="match status" value="1"/>
</dbReference>
<dbReference type="PANTHER" id="PTHR10845">
    <property type="entry name" value="REGULATOR OF G PROTEIN SIGNALING"/>
    <property type="match status" value="1"/>
</dbReference>
<protein>
    <recommendedName>
        <fullName evidence="2">RGS domain-containing protein</fullName>
    </recommendedName>
</protein>
<sequence length="1261" mass="138398">MDVNIDNHQEVLMTAATTGLAVPAADAVTLSPQIPRSRDLRLANVAVRRQSRILSHIQSFMRLRVVVINDTERHSAPLEITVHSTNTVEQVAHQVEAEYAFNSGCYAHLYHRQTSEEAARPAGDNAQGVSVEVDTSFTPLSCGMIHDANNMELKFDDVVGNVLNFNDFLYVTNTWHGPVIPKSVSRTTQDDLIELSAALLPAPFRPHLSVTVPKAFGVPDTTLDDQFNQETAVPSPFSPSALPLIEVTQYEHVSHSALPVALDTKPVLSRDSSAIFESSRSRKNDKPPLSRQPSKSHSIRSATSKSHHGQRRRSSRSVSPTRVSITSPASATSNQLDDELELLLYSRMGLDFFREFCTSEYSLEPLLFWMDCEVYQSTADAEIRRDLAKFIYLTYIGTGAPLIVTLANEVKKELQWNVINNPTVILSIALFDEAQEDAYCMLRGYQYPRFEESSFMQSYNNKRQEEQAEFESSKINQAYALAYKPDMSFVKSVVAALEAPDSKSSFEALCKLSNGRAGITVSSAPFKGLILGLIVSHYFVHVKPNAAAAYFSHSARLTWGLKERKVAKADKLSKFFGRRVSASKLEQQTVGRTYENSDIMLASADSLGSSSSLGRNKRCKSRRKYGHGSHIRHAYMKDDPLNRRQRAGKLESVFGERLPKKHLKIQNLVDLSAVGASQAFTEDGGNDDEWEDVAESSTTLSIQSRAEMIPLATTNTLTEHQRRVLAQRSAKLKNMMGHALSEHVAAGQRGAPRHVDESNSSLDGSTGALSSAVAPAGVSSSTSEGSNRVGKNSSRRKHSTGVHASDRDLRRKRLGKLTDKFGERITQDEIDQAGSTSVQMISNPALAAGPQTISLSADERRDHLKRTAKLERIFGILPPPKSVTDNCTDTLQRSATASNVNDSPSARARRAIQNVDSILAAPSDVQAAVFDAMTNESADEIDTGLQVVVAPMVDSAAASASHRTSIITVKSFSTETSQHNKDMLQKRHQKLKRLLGHDTSDIQLAIQSQLLKDLEASVEYQVEDQGERVELKAEISKLRVKYRVPLRSELSAYSVFSNLSQSVLSGADDSEHWIPETKNVLAPEERRVLKKSAKKLHKVLGEAVNEETASSKLMARSSNVSTNSNAAATVPAGNNDDNNIVELSPRLARRSSDADFAAGAVHFSPDSPEFTAPDSREPSSATITEPNDTTEVDTREDRRRRLDKLSFILGQTISPSAFEEAAAAAAAAVTRQQTPPPVQLNEDGRKILVKKASKLERAFGS</sequence>
<dbReference type="OrthoDB" id="196547at2759"/>
<dbReference type="SMART" id="SM00315">
    <property type="entry name" value="RGS"/>
    <property type="match status" value="1"/>
</dbReference>
<evidence type="ECO:0000259" key="2">
    <source>
        <dbReference type="PROSITE" id="PS50132"/>
    </source>
</evidence>
<feature type="compositionally biased region" description="Low complexity" evidence="1">
    <location>
        <begin position="1117"/>
        <end position="1130"/>
    </location>
</feature>
<proteinExistence type="predicted"/>
<dbReference type="EMBL" id="QEAM01000054">
    <property type="protein sequence ID" value="TPX48333.1"/>
    <property type="molecule type" value="Genomic_DNA"/>
</dbReference>
<evidence type="ECO:0000256" key="1">
    <source>
        <dbReference type="SAM" id="MobiDB-lite"/>
    </source>
</evidence>
<reference evidence="3 4" key="1">
    <citation type="journal article" date="2019" name="Sci. Rep.">
        <title>Comparative genomics of chytrid fungi reveal insights into the obligate biotrophic and pathogenic lifestyle of Synchytrium endobioticum.</title>
        <authorList>
            <person name="van de Vossenberg B.T.L.H."/>
            <person name="Warris S."/>
            <person name="Nguyen H.D.T."/>
            <person name="van Gent-Pelzer M.P.E."/>
            <person name="Joly D.L."/>
            <person name="van de Geest H.C."/>
            <person name="Bonants P.J.M."/>
            <person name="Smith D.S."/>
            <person name="Levesque C.A."/>
            <person name="van der Lee T.A.J."/>
        </authorList>
    </citation>
    <scope>NUCLEOTIDE SEQUENCE [LARGE SCALE GENOMIC DNA]</scope>
    <source>
        <strain evidence="3 4">LEV6574</strain>
    </source>
</reference>
<feature type="compositionally biased region" description="Basic residues" evidence="1">
    <location>
        <begin position="305"/>
        <end position="315"/>
    </location>
</feature>
<evidence type="ECO:0000313" key="4">
    <source>
        <dbReference type="Proteomes" id="UP000320475"/>
    </source>
</evidence>
<dbReference type="InterPro" id="IPR036305">
    <property type="entry name" value="RGS_sf"/>
</dbReference>
<dbReference type="Proteomes" id="UP000320475">
    <property type="component" value="Unassembled WGS sequence"/>
</dbReference>
<accession>A0A507D9U2</accession>
<evidence type="ECO:0000313" key="3">
    <source>
        <dbReference type="EMBL" id="TPX48333.1"/>
    </source>
</evidence>
<dbReference type="PRINTS" id="PR01301">
    <property type="entry name" value="RGSPROTEIN"/>
</dbReference>
<dbReference type="InterPro" id="IPR044926">
    <property type="entry name" value="RGS_subdomain_2"/>
</dbReference>
<dbReference type="Gene3D" id="1.10.167.10">
    <property type="entry name" value="Regulator of G-protein Signalling 4, domain 2"/>
    <property type="match status" value="1"/>
</dbReference>
<feature type="region of interest" description="Disordered" evidence="1">
    <location>
        <begin position="745"/>
        <end position="811"/>
    </location>
</feature>
<dbReference type="InterPro" id="IPR016137">
    <property type="entry name" value="RGS"/>
</dbReference>
<dbReference type="PROSITE" id="PS50132">
    <property type="entry name" value="RGS"/>
    <property type="match status" value="1"/>
</dbReference>
<feature type="compositionally biased region" description="Polar residues" evidence="1">
    <location>
        <begin position="291"/>
        <end position="304"/>
    </location>
</feature>
<feature type="region of interest" description="Disordered" evidence="1">
    <location>
        <begin position="1106"/>
        <end position="1140"/>
    </location>
</feature>
<feature type="region of interest" description="Disordered" evidence="1">
    <location>
        <begin position="1160"/>
        <end position="1197"/>
    </location>
</feature>
<feature type="compositionally biased region" description="Basic and acidic residues" evidence="1">
    <location>
        <begin position="279"/>
        <end position="288"/>
    </location>
</feature>
<dbReference type="PANTHER" id="PTHR10845:SF192">
    <property type="entry name" value="DOUBLE HIT, ISOFORM B"/>
    <property type="match status" value="1"/>
</dbReference>
<feature type="domain" description="RGS" evidence="2">
    <location>
        <begin position="339"/>
        <end position="460"/>
    </location>
</feature>
<feature type="region of interest" description="Disordered" evidence="1">
    <location>
        <begin position="273"/>
        <end position="332"/>
    </location>
</feature>
<dbReference type="SUPFAM" id="SSF48097">
    <property type="entry name" value="Regulator of G-protein signaling, RGS"/>
    <property type="match status" value="1"/>
</dbReference>
<feature type="compositionally biased region" description="Low complexity" evidence="1">
    <location>
        <begin position="767"/>
        <end position="783"/>
    </location>
</feature>
<gene>
    <name evidence="3" type="ORF">SeLEV6574_g02088</name>
</gene>
<dbReference type="VEuPathDB" id="FungiDB:SeMB42_g03788"/>
<comment type="caution">
    <text evidence="3">The sequence shown here is derived from an EMBL/GenBank/DDBJ whole genome shotgun (WGS) entry which is preliminary data.</text>
</comment>
<dbReference type="Pfam" id="PF00615">
    <property type="entry name" value="RGS"/>
    <property type="match status" value="1"/>
</dbReference>
<dbReference type="AlphaFoldDB" id="A0A507D9U2"/>
<feature type="compositionally biased region" description="Low complexity" evidence="1">
    <location>
        <begin position="316"/>
        <end position="328"/>
    </location>
</feature>